<keyword evidence="5" id="KW-1185">Reference proteome</keyword>
<evidence type="ECO:0000313" key="3">
    <source>
        <dbReference type="EMBL" id="TBU07149.1"/>
    </source>
</evidence>
<protein>
    <submittedName>
        <fullName evidence="4">Uncharacterized protein</fullName>
    </submittedName>
</protein>
<evidence type="ECO:0000313" key="5">
    <source>
        <dbReference type="Proteomes" id="UP000291404"/>
    </source>
</evidence>
<accession>A0A4Q9LNC0</accession>
<feature type="signal peptide" evidence="2">
    <location>
        <begin position="1"/>
        <end position="22"/>
    </location>
</feature>
<dbReference type="VEuPathDB" id="MicrosporidiaDB:CWI36_0077p0040"/>
<keyword evidence="2" id="KW-0732">Signal</keyword>
<dbReference type="Proteomes" id="UP000293045">
    <property type="component" value="Unassembled WGS sequence"/>
</dbReference>
<dbReference type="EMBL" id="PITI01000077">
    <property type="protein sequence ID" value="TBU08971.1"/>
    <property type="molecule type" value="Genomic_DNA"/>
</dbReference>
<feature type="chain" id="PRO_5033445391" evidence="2">
    <location>
        <begin position="23"/>
        <end position="142"/>
    </location>
</feature>
<feature type="compositionally biased region" description="Gly residues" evidence="1">
    <location>
        <begin position="26"/>
        <end position="36"/>
    </location>
</feature>
<reference evidence="5 6" key="1">
    <citation type="submission" date="2017-12" db="EMBL/GenBank/DDBJ databases">
        <authorList>
            <person name="Pombert J.-F."/>
            <person name="Haag K.L."/>
            <person name="Ebert D."/>
        </authorList>
    </citation>
    <scope>NUCLEOTIDE SEQUENCE [LARGE SCALE GENOMIC DNA]</scope>
    <source>
        <strain evidence="4">BE-OM-2</strain>
        <strain evidence="3">IL-BN-2</strain>
    </source>
</reference>
<feature type="compositionally biased region" description="Basic and acidic residues" evidence="1">
    <location>
        <begin position="104"/>
        <end position="123"/>
    </location>
</feature>
<dbReference type="EMBL" id="PIXR01000362">
    <property type="protein sequence ID" value="TBU07149.1"/>
    <property type="molecule type" value="Genomic_DNA"/>
</dbReference>
<evidence type="ECO:0000313" key="6">
    <source>
        <dbReference type="Proteomes" id="UP000293045"/>
    </source>
</evidence>
<feature type="compositionally biased region" description="Basic and acidic residues" evidence="1">
    <location>
        <begin position="42"/>
        <end position="55"/>
    </location>
</feature>
<name>A0A4Q9LNC0_9MICR</name>
<evidence type="ECO:0000313" key="4">
    <source>
        <dbReference type="EMBL" id="TBU08971.1"/>
    </source>
</evidence>
<proteinExistence type="predicted"/>
<dbReference type="Proteomes" id="UP000291404">
    <property type="component" value="Unassembled WGS sequence"/>
</dbReference>
<sequence length="142" mass="14407">MKTFAIFLLSFLVLFKQYLASAAEGGAEGEAGGAESGGEEGSEAKKEGEDKKEDCLTPGTIKGIEPGKAVVCQKPGGPVEKDKNIPEKPFGTKTENPGTTPPVRKTESTLDKSSGDKASKEGGDSEGGGDKAASGGEGEEAA</sequence>
<comment type="caution">
    <text evidence="4">The sequence shown here is derived from an EMBL/GenBank/DDBJ whole genome shotgun (WGS) entry which is preliminary data.</text>
</comment>
<organism evidence="4 5">
    <name type="scientific">Hamiltosporidium magnivora</name>
    <dbReference type="NCBI Taxonomy" id="148818"/>
    <lineage>
        <taxon>Eukaryota</taxon>
        <taxon>Fungi</taxon>
        <taxon>Fungi incertae sedis</taxon>
        <taxon>Microsporidia</taxon>
        <taxon>Dubosqiidae</taxon>
        <taxon>Hamiltosporidium</taxon>
    </lineage>
</organism>
<feature type="region of interest" description="Disordered" evidence="1">
    <location>
        <begin position="25"/>
        <end position="142"/>
    </location>
</feature>
<evidence type="ECO:0000256" key="1">
    <source>
        <dbReference type="SAM" id="MobiDB-lite"/>
    </source>
</evidence>
<gene>
    <name evidence="4" type="ORF">CWI36_0077p0040</name>
    <name evidence="3" type="ORF">CWI39_0362p0010</name>
</gene>
<dbReference type="VEuPathDB" id="MicrosporidiaDB:CWI39_0362p0010"/>
<evidence type="ECO:0000256" key="2">
    <source>
        <dbReference type="SAM" id="SignalP"/>
    </source>
</evidence>
<dbReference type="AlphaFoldDB" id="A0A4Q9LNC0"/>